<feature type="zinc finger region" description="C3H1-type" evidence="4">
    <location>
        <begin position="497"/>
        <end position="524"/>
    </location>
</feature>
<feature type="compositionally biased region" description="Low complexity" evidence="5">
    <location>
        <begin position="429"/>
        <end position="442"/>
    </location>
</feature>
<dbReference type="PROSITE" id="PS50103">
    <property type="entry name" value="ZF_C3H1"/>
    <property type="match status" value="2"/>
</dbReference>
<reference evidence="7 8" key="1">
    <citation type="submission" date="2019-01" db="EMBL/GenBank/DDBJ databases">
        <title>A draft genome assembly of the solar-powered sea slug Elysia chlorotica.</title>
        <authorList>
            <person name="Cai H."/>
            <person name="Li Q."/>
            <person name="Fang X."/>
            <person name="Li J."/>
            <person name="Curtis N.E."/>
            <person name="Altenburger A."/>
            <person name="Shibata T."/>
            <person name="Feng M."/>
            <person name="Maeda T."/>
            <person name="Schwartz J.A."/>
            <person name="Shigenobu S."/>
            <person name="Lundholm N."/>
            <person name="Nishiyama T."/>
            <person name="Yang H."/>
            <person name="Hasebe M."/>
            <person name="Li S."/>
            <person name="Pierce S.K."/>
            <person name="Wang J."/>
        </authorList>
    </citation>
    <scope>NUCLEOTIDE SEQUENCE [LARGE SCALE GENOMIC DNA]</scope>
    <source>
        <strain evidence="7">EC2010</strain>
        <tissue evidence="7">Whole organism of an adult</tissue>
    </source>
</reference>
<feature type="compositionally biased region" description="Low complexity" evidence="5">
    <location>
        <begin position="61"/>
        <end position="73"/>
    </location>
</feature>
<evidence type="ECO:0000259" key="6">
    <source>
        <dbReference type="PROSITE" id="PS50103"/>
    </source>
</evidence>
<feature type="compositionally biased region" description="Low complexity" evidence="5">
    <location>
        <begin position="95"/>
        <end position="107"/>
    </location>
</feature>
<evidence type="ECO:0000313" key="7">
    <source>
        <dbReference type="EMBL" id="RUS84351.1"/>
    </source>
</evidence>
<protein>
    <recommendedName>
        <fullName evidence="6">C3H1-type domain-containing protein</fullName>
    </recommendedName>
</protein>
<keyword evidence="8" id="KW-1185">Reference proteome</keyword>
<dbReference type="Gene3D" id="4.10.1000.10">
    <property type="entry name" value="Zinc finger, CCCH-type"/>
    <property type="match status" value="1"/>
</dbReference>
<keyword evidence="3 4" id="KW-0862">Zinc</keyword>
<comment type="caution">
    <text evidence="7">The sequence shown here is derived from an EMBL/GenBank/DDBJ whole genome shotgun (WGS) entry which is preliminary data.</text>
</comment>
<feature type="compositionally biased region" description="Low complexity" evidence="5">
    <location>
        <begin position="392"/>
        <end position="401"/>
    </location>
</feature>
<proteinExistence type="predicted"/>
<dbReference type="InterPro" id="IPR000571">
    <property type="entry name" value="Znf_CCCH"/>
</dbReference>
<name>A0A433TS41_ELYCH</name>
<keyword evidence="2 4" id="KW-0863">Zinc-finger</keyword>
<evidence type="ECO:0000256" key="1">
    <source>
        <dbReference type="ARBA" id="ARBA00022723"/>
    </source>
</evidence>
<dbReference type="EMBL" id="RQTK01000208">
    <property type="protein sequence ID" value="RUS84351.1"/>
    <property type="molecule type" value="Genomic_DNA"/>
</dbReference>
<dbReference type="GO" id="GO:0008270">
    <property type="term" value="F:zinc ion binding"/>
    <property type="evidence" value="ECO:0007669"/>
    <property type="project" value="UniProtKB-KW"/>
</dbReference>
<feature type="compositionally biased region" description="Acidic residues" evidence="5">
    <location>
        <begin position="443"/>
        <end position="460"/>
    </location>
</feature>
<feature type="compositionally biased region" description="Gly residues" evidence="5">
    <location>
        <begin position="214"/>
        <end position="223"/>
    </location>
</feature>
<dbReference type="Pfam" id="PF00642">
    <property type="entry name" value="zf-CCCH"/>
    <property type="match status" value="1"/>
</dbReference>
<feature type="compositionally biased region" description="Basic and acidic residues" evidence="5">
    <location>
        <begin position="50"/>
        <end position="60"/>
    </location>
</feature>
<gene>
    <name evidence="7" type="ORF">EGW08_007883</name>
</gene>
<feature type="compositionally biased region" description="Basic and acidic residues" evidence="5">
    <location>
        <begin position="130"/>
        <end position="159"/>
    </location>
</feature>
<dbReference type="SMART" id="SM00356">
    <property type="entry name" value="ZnF_C3H1"/>
    <property type="match status" value="2"/>
</dbReference>
<organism evidence="7 8">
    <name type="scientific">Elysia chlorotica</name>
    <name type="common">Eastern emerald elysia</name>
    <name type="synonym">Sea slug</name>
    <dbReference type="NCBI Taxonomy" id="188477"/>
    <lineage>
        <taxon>Eukaryota</taxon>
        <taxon>Metazoa</taxon>
        <taxon>Spiralia</taxon>
        <taxon>Lophotrochozoa</taxon>
        <taxon>Mollusca</taxon>
        <taxon>Gastropoda</taxon>
        <taxon>Heterobranchia</taxon>
        <taxon>Euthyneura</taxon>
        <taxon>Panpulmonata</taxon>
        <taxon>Sacoglossa</taxon>
        <taxon>Placobranchoidea</taxon>
        <taxon>Plakobranchidae</taxon>
        <taxon>Elysia</taxon>
    </lineage>
</organism>
<feature type="compositionally biased region" description="Basic and acidic residues" evidence="5">
    <location>
        <begin position="324"/>
        <end position="344"/>
    </location>
</feature>
<evidence type="ECO:0000256" key="2">
    <source>
        <dbReference type="ARBA" id="ARBA00022771"/>
    </source>
</evidence>
<accession>A0A433TS41</accession>
<dbReference type="SUPFAM" id="SSF90229">
    <property type="entry name" value="CCCH zinc finger"/>
    <property type="match status" value="1"/>
</dbReference>
<feature type="compositionally biased region" description="Acidic residues" evidence="5">
    <location>
        <begin position="258"/>
        <end position="290"/>
    </location>
</feature>
<evidence type="ECO:0000256" key="4">
    <source>
        <dbReference type="PROSITE-ProRule" id="PRU00723"/>
    </source>
</evidence>
<dbReference type="InterPro" id="IPR036855">
    <property type="entry name" value="Znf_CCCH_sf"/>
</dbReference>
<feature type="compositionally biased region" description="Basic and acidic residues" evidence="5">
    <location>
        <begin position="296"/>
        <end position="306"/>
    </location>
</feature>
<feature type="compositionally biased region" description="Basic and acidic residues" evidence="5">
    <location>
        <begin position="225"/>
        <end position="234"/>
    </location>
</feature>
<feature type="region of interest" description="Disordered" evidence="5">
    <location>
        <begin position="1"/>
        <end position="489"/>
    </location>
</feature>
<feature type="compositionally biased region" description="Low complexity" evidence="5">
    <location>
        <begin position="365"/>
        <end position="384"/>
    </location>
</feature>
<dbReference type="AlphaFoldDB" id="A0A433TS41"/>
<feature type="zinc finger region" description="C3H1-type" evidence="4">
    <location>
        <begin position="527"/>
        <end position="554"/>
    </location>
</feature>
<dbReference type="OrthoDB" id="411372at2759"/>
<feature type="domain" description="C3H1-type" evidence="6">
    <location>
        <begin position="527"/>
        <end position="554"/>
    </location>
</feature>
<dbReference type="Proteomes" id="UP000271974">
    <property type="component" value="Unassembled WGS sequence"/>
</dbReference>
<feature type="domain" description="C3H1-type" evidence="6">
    <location>
        <begin position="497"/>
        <end position="524"/>
    </location>
</feature>
<evidence type="ECO:0000256" key="5">
    <source>
        <dbReference type="SAM" id="MobiDB-lite"/>
    </source>
</evidence>
<feature type="compositionally biased region" description="Basic and acidic residues" evidence="5">
    <location>
        <begin position="167"/>
        <end position="177"/>
    </location>
</feature>
<evidence type="ECO:0000313" key="8">
    <source>
        <dbReference type="Proteomes" id="UP000271974"/>
    </source>
</evidence>
<feature type="compositionally biased region" description="Acidic residues" evidence="5">
    <location>
        <begin position="25"/>
        <end position="38"/>
    </location>
</feature>
<evidence type="ECO:0000256" key="3">
    <source>
        <dbReference type="ARBA" id="ARBA00022833"/>
    </source>
</evidence>
<sequence>MADADSDLPSEAPPDRHQDNMIGDNVDEEGELGEEEDGFPLGPENNAGDEDGHGMIDAEASKSNTKGSSSSSKSQHKSGSERRRKHHHRHHHSSKTSGGDNSGSSSSRGDKRRRRSAMTSAGGAASPLGDSHKEPEDLGDPDERRALSDRLGGQHEDRGQTFGSSRRRSDSAGEKGGHYQPRSPTAARKLSVSNSHDRKGSRTSVEAELSADYGEGGGGGGGDARSSRRRDGRESRRRRERGEKSGSSRGRGGGDAGHEEEADEAEDGEILEDGELDDDDDGDDGGDAEEGAGVNDHSERNDKEGAPSKFSRRSVDKYGGYSPSERKRSSTDYRDKWKRDSDEKKRKRKPYGNPDEDDEDEARPARSSTSPPSGAGAPLAWGSGVSQVAPQSKASAHSAGGAASGGYRGKQHGGQAHSSAGGRYGRSGGHSPPGLYDSPSYSEDSEDGMADGYMDADDKEYENLRLKRAKKRGRDALGDGRKRGGPPRKKTLMEMAMSERPVCKFYMDGKCAKGSGCQFNHDVESPRPKMEVCKYHLTVKGCHKEHCLYMHDILLKL</sequence>
<dbReference type="STRING" id="188477.A0A433TS41"/>
<keyword evidence="1 4" id="KW-0479">Metal-binding</keyword>
<feature type="compositionally biased region" description="Basic residues" evidence="5">
    <location>
        <begin position="82"/>
        <end position="94"/>
    </location>
</feature>